<dbReference type="PATRIC" id="fig|106634.4.peg.2025"/>
<name>A0A0G3G372_9GAMM</name>
<feature type="transmembrane region" description="Helical" evidence="3">
    <location>
        <begin position="149"/>
        <end position="166"/>
    </location>
</feature>
<feature type="transmembrane region" description="Helical" evidence="3">
    <location>
        <begin position="228"/>
        <end position="250"/>
    </location>
</feature>
<dbReference type="STRING" id="106634.TVD_09880"/>
<feature type="transmembrane region" description="Helical" evidence="3">
    <location>
        <begin position="88"/>
        <end position="106"/>
    </location>
</feature>
<keyword evidence="3" id="KW-0472">Membrane</keyword>
<protein>
    <submittedName>
        <fullName evidence="4">CDP-alcohol phosphatidyltransferase</fullName>
    </submittedName>
</protein>
<evidence type="ECO:0000256" key="3">
    <source>
        <dbReference type="SAM" id="Phobius"/>
    </source>
</evidence>
<dbReference type="InterPro" id="IPR043130">
    <property type="entry name" value="CDP-OH_PTrfase_TM_dom"/>
</dbReference>
<dbReference type="EMBL" id="CP011367">
    <property type="protein sequence ID" value="AKJ95648.1"/>
    <property type="molecule type" value="Genomic_DNA"/>
</dbReference>
<evidence type="ECO:0000313" key="5">
    <source>
        <dbReference type="Proteomes" id="UP000064201"/>
    </source>
</evidence>
<dbReference type="GO" id="GO:0016020">
    <property type="term" value="C:membrane"/>
    <property type="evidence" value="ECO:0007669"/>
    <property type="project" value="InterPro"/>
</dbReference>
<keyword evidence="3" id="KW-0812">Transmembrane</keyword>
<dbReference type="Gene3D" id="1.20.120.1760">
    <property type="match status" value="1"/>
</dbReference>
<dbReference type="PROSITE" id="PS00379">
    <property type="entry name" value="CDP_ALCOHOL_P_TRANSF"/>
    <property type="match status" value="1"/>
</dbReference>
<dbReference type="RefSeq" id="WP_047251516.1">
    <property type="nucleotide sequence ID" value="NZ_CP011367.1"/>
</dbReference>
<keyword evidence="1 2" id="KW-0808">Transferase</keyword>
<dbReference type="GO" id="GO:0008654">
    <property type="term" value="P:phospholipid biosynthetic process"/>
    <property type="evidence" value="ECO:0007669"/>
    <property type="project" value="InterPro"/>
</dbReference>
<organism evidence="4 5">
    <name type="scientific">Thioalkalivibrio versutus</name>
    <dbReference type="NCBI Taxonomy" id="106634"/>
    <lineage>
        <taxon>Bacteria</taxon>
        <taxon>Pseudomonadati</taxon>
        <taxon>Pseudomonadota</taxon>
        <taxon>Gammaproteobacteria</taxon>
        <taxon>Chromatiales</taxon>
        <taxon>Ectothiorhodospiraceae</taxon>
        <taxon>Thioalkalivibrio</taxon>
    </lineage>
</organism>
<accession>A0A0G3G372</accession>
<dbReference type="InterPro" id="IPR000462">
    <property type="entry name" value="CDP-OH_P_trans"/>
</dbReference>
<reference evidence="4 5" key="1">
    <citation type="submission" date="2015-04" db="EMBL/GenBank/DDBJ databases">
        <title>Complete Sequence for the Genome of the Thioalkalivibrio versutus D301.</title>
        <authorList>
            <person name="Mu T."/>
            <person name="Zhou J."/>
            <person name="Xu X."/>
        </authorList>
    </citation>
    <scope>NUCLEOTIDE SEQUENCE [LARGE SCALE GENOMIC DNA]</scope>
    <source>
        <strain evidence="4 5">D301</strain>
    </source>
</reference>
<dbReference type="InterPro" id="IPR048254">
    <property type="entry name" value="CDP_ALCOHOL_P_TRANSF_CS"/>
</dbReference>
<feature type="transmembrane region" description="Helical" evidence="3">
    <location>
        <begin position="21"/>
        <end position="43"/>
    </location>
</feature>
<dbReference type="AlphaFoldDB" id="A0A0G3G372"/>
<dbReference type="Pfam" id="PF01066">
    <property type="entry name" value="CDP-OH_P_transf"/>
    <property type="match status" value="1"/>
</dbReference>
<proteinExistence type="inferred from homology"/>
<feature type="transmembrane region" description="Helical" evidence="3">
    <location>
        <begin position="49"/>
        <end position="67"/>
    </location>
</feature>
<dbReference type="OrthoDB" id="9782011at2"/>
<sequence>MESSTAKRCSAARIRTGLRVWAADGLVAGLLGLVVTAALMLHAELGPHAIIGFVVLWFMLGALLATTTPPDGLARDGRGPGPANRVTLLRAALTAPLGALVFVPPATGDPLLALWVIALAGLALLLDGLDGAVARRTDSATAFGARFDMELDAAMILALSVLAWQMTAVGPWVILIGLMRYAFVLAARPWPWLAGALPPSRRRQTVCVLQTVVLLLILIPGLPASAAITIALTGLLALGLSFAVDIHWLYRHRPEVCHD</sequence>
<feature type="transmembrane region" description="Helical" evidence="3">
    <location>
        <begin position="112"/>
        <end position="129"/>
    </location>
</feature>
<dbReference type="Proteomes" id="UP000064201">
    <property type="component" value="Chromosome"/>
</dbReference>
<evidence type="ECO:0000256" key="2">
    <source>
        <dbReference type="RuleBase" id="RU003750"/>
    </source>
</evidence>
<dbReference type="GO" id="GO:0016780">
    <property type="term" value="F:phosphotransferase activity, for other substituted phosphate groups"/>
    <property type="evidence" value="ECO:0007669"/>
    <property type="project" value="InterPro"/>
</dbReference>
<keyword evidence="3" id="KW-1133">Transmembrane helix</keyword>
<comment type="similarity">
    <text evidence="2">Belongs to the CDP-alcohol phosphatidyltransferase class-I family.</text>
</comment>
<evidence type="ECO:0000313" key="4">
    <source>
        <dbReference type="EMBL" id="AKJ95648.1"/>
    </source>
</evidence>
<dbReference type="KEGG" id="tvr:TVD_09880"/>
<gene>
    <name evidence="4" type="ORF">TVD_09880</name>
</gene>
<evidence type="ECO:0000256" key="1">
    <source>
        <dbReference type="ARBA" id="ARBA00022679"/>
    </source>
</evidence>
<keyword evidence="5" id="KW-1185">Reference proteome</keyword>